<gene>
    <name evidence="1" type="ORF">BTO13_00450</name>
</gene>
<dbReference type="EMBL" id="MSCL01000001">
    <property type="protein sequence ID" value="PQJ73839.1"/>
    <property type="molecule type" value="Genomic_DNA"/>
</dbReference>
<evidence type="ECO:0000313" key="2">
    <source>
        <dbReference type="Proteomes" id="UP000237608"/>
    </source>
</evidence>
<dbReference type="Proteomes" id="UP000237608">
    <property type="component" value="Unassembled WGS sequence"/>
</dbReference>
<evidence type="ECO:0000313" key="1">
    <source>
        <dbReference type="EMBL" id="PQJ73839.1"/>
    </source>
</evidence>
<reference evidence="1 2" key="1">
    <citation type="submission" date="2016-12" db="EMBL/GenBank/DDBJ databases">
        <title>Trade-off between light-utilization and light-protection in marine flavobacteria.</title>
        <authorList>
            <person name="Kumagai Y."/>
            <person name="Yoshizawa S."/>
            <person name="Kogure K."/>
            <person name="Iwasaki W."/>
        </authorList>
    </citation>
    <scope>NUCLEOTIDE SEQUENCE [LARGE SCALE GENOMIC DNA]</scope>
    <source>
        <strain evidence="1 2">KCTC 22729</strain>
    </source>
</reference>
<dbReference type="PROSITE" id="PS51257">
    <property type="entry name" value="PROKAR_LIPOPROTEIN"/>
    <property type="match status" value="1"/>
</dbReference>
<accession>A0A2S7W894</accession>
<comment type="caution">
    <text evidence="1">The sequence shown here is derived from an EMBL/GenBank/DDBJ whole genome shotgun (WGS) entry which is preliminary data.</text>
</comment>
<proteinExistence type="predicted"/>
<protein>
    <submittedName>
        <fullName evidence="1">Uncharacterized protein</fullName>
    </submittedName>
</protein>
<dbReference type="RefSeq" id="WP_105044993.1">
    <property type="nucleotide sequence ID" value="NZ_CP150662.1"/>
</dbReference>
<sequence length="290" mass="32677">MKTIITSKRFFTRRIQSFATILVTIVAFTACSEQATIEELGLEDAVLIEKIESASKITVDAAALPTATKATFNDELADSFIQNVQLAKGLGYKVSLYTDNESRVEATSTVFFSMSGKQLNDQDQKRGFRRNKCFEFVFPVDFIMPDDSAITLETKADWVLIREWYQANPGVKVRPELLFPVDIQLEDGTIQTLLDRSELMAVKDACKMNRDKRKCFKFELPVTFTMPDASEITVNERADFRLIRQWHIANPTVTEKASLNFPVTIIYKDASTAIITDEAALIAAKVACRN</sequence>
<organism evidence="1 2">
    <name type="scientific">Polaribacter gangjinensis</name>
    <dbReference type="NCBI Taxonomy" id="574710"/>
    <lineage>
        <taxon>Bacteria</taxon>
        <taxon>Pseudomonadati</taxon>
        <taxon>Bacteroidota</taxon>
        <taxon>Flavobacteriia</taxon>
        <taxon>Flavobacteriales</taxon>
        <taxon>Flavobacteriaceae</taxon>
    </lineage>
</organism>
<dbReference type="OrthoDB" id="1199198at2"/>
<dbReference type="AlphaFoldDB" id="A0A2S7W894"/>
<keyword evidence="2" id="KW-1185">Reference proteome</keyword>
<name>A0A2S7W894_9FLAO</name>